<protein>
    <submittedName>
        <fullName evidence="1">Uncharacterized protein</fullName>
    </submittedName>
</protein>
<dbReference type="Proteomes" id="UP000053690">
    <property type="component" value="Unassembled WGS sequence"/>
</dbReference>
<evidence type="ECO:0000313" key="2">
    <source>
        <dbReference type="Proteomes" id="UP000053690"/>
    </source>
</evidence>
<name>A0A0X3TPT6_9RHOB</name>
<dbReference type="SUPFAM" id="SSF57783">
    <property type="entry name" value="Zinc beta-ribbon"/>
    <property type="match status" value="1"/>
</dbReference>
<accession>A0A0X3TPT6</accession>
<keyword evidence="2" id="KW-1185">Reference proteome</keyword>
<dbReference type="EMBL" id="LQBP01000008">
    <property type="protein sequence ID" value="KUJ77772.1"/>
    <property type="molecule type" value="Genomic_DNA"/>
</dbReference>
<dbReference type="AlphaFoldDB" id="A0A0X3TPT6"/>
<evidence type="ECO:0000313" key="1">
    <source>
        <dbReference type="EMBL" id="KUJ77772.1"/>
    </source>
</evidence>
<gene>
    <name evidence="1" type="ORF">AVO44_15705</name>
</gene>
<organism evidence="1 2">
    <name type="scientific">Ruegeria profundi</name>
    <dbReference type="NCBI Taxonomy" id="1685378"/>
    <lineage>
        <taxon>Bacteria</taxon>
        <taxon>Pseudomonadati</taxon>
        <taxon>Pseudomonadota</taxon>
        <taxon>Alphaproteobacteria</taxon>
        <taxon>Rhodobacterales</taxon>
        <taxon>Roseobacteraceae</taxon>
        <taxon>Ruegeria</taxon>
    </lineage>
</organism>
<sequence length="70" mass="7574">MFNDDVLAKCPECGSSDSTISNEDITCAACGFSELLVLDDQAREGMQNDIANALNMAKARDVLQRWSFAG</sequence>
<comment type="caution">
    <text evidence="1">The sequence shown here is derived from an EMBL/GenBank/DDBJ whole genome shotgun (WGS) entry which is preliminary data.</text>
</comment>
<reference evidence="2" key="1">
    <citation type="submission" date="2015-12" db="EMBL/GenBank/DDBJ databases">
        <authorList>
            <person name="Zhang G."/>
            <person name="Stingl U."/>
        </authorList>
    </citation>
    <scope>NUCLEOTIDE SEQUENCE [LARGE SCALE GENOMIC DNA]</scope>
    <source>
        <strain evidence="2">ZGT108</strain>
    </source>
</reference>
<proteinExistence type="predicted"/>